<dbReference type="EMBL" id="UGCU01000001">
    <property type="protein sequence ID" value="STJ13165.1"/>
    <property type="molecule type" value="Genomic_DNA"/>
</dbReference>
<reference evidence="7" key="11">
    <citation type="submission" date="2023-07" db="EMBL/GenBank/DDBJ databases">
        <title>High risk of intestinal colonization with ESBL-producing Escherichia coli among soldiers of military contingents in specific geographic regions.</title>
        <authorList>
            <person name="Literacka E."/>
        </authorList>
    </citation>
    <scope>NUCLEOTIDE SEQUENCE</scope>
    <source>
        <strain evidence="7">33</strain>
    </source>
</reference>
<dbReference type="EMBL" id="JABUPJ010000006">
    <property type="protein sequence ID" value="NYQ38462.1"/>
    <property type="molecule type" value="Genomic_DNA"/>
</dbReference>
<dbReference type="EMBL" id="RQTU01000021">
    <property type="protein sequence ID" value="RRD73788.1"/>
    <property type="molecule type" value="Genomic_DNA"/>
</dbReference>
<reference evidence="1 17" key="1">
    <citation type="submission" date="2017-11" db="EMBL/GenBank/DDBJ databases">
        <title>Escherichia coli CV839-15 Genome sequencing and assembly.</title>
        <authorList>
            <person name="Li Z."/>
            <person name="Song N."/>
            <person name="Li W."/>
            <person name="Philip H.R."/>
            <person name="Bu Z."/>
            <person name="Siguo L."/>
        </authorList>
    </citation>
    <scope>NUCLEOTIDE SEQUENCE [LARGE SCALE GENOMIC DNA]</scope>
    <source>
        <strain evidence="1 17">CV839-15</strain>
    </source>
</reference>
<dbReference type="AlphaFoldDB" id="A0A0B1F6U6"/>
<proteinExistence type="predicted"/>
<evidence type="ECO:0000313" key="8">
    <source>
        <dbReference type="EMBL" id="MSI71798.1"/>
    </source>
</evidence>
<evidence type="ECO:0000313" key="1">
    <source>
        <dbReference type="EMBL" id="ATZ31664.1"/>
    </source>
</evidence>
<dbReference type="EMBL" id="WKUE01000068">
    <property type="protein sequence ID" value="MSI71798.1"/>
    <property type="molecule type" value="Genomic_DNA"/>
</dbReference>
<reference evidence="3 28" key="9">
    <citation type="submission" date="2020-04" db="EMBL/GenBank/DDBJ databases">
        <authorList>
            <consortium name="GenomeTrakr network: Whole genome sequencing for foodborne pathogen traceback"/>
        </authorList>
    </citation>
    <scope>NUCLEOTIDE SEQUENCE [LARGE SCALE GENOMIC DNA]</scope>
    <source>
        <strain evidence="3 28">PSU-2464</strain>
    </source>
</reference>
<dbReference type="Proteomes" id="UP000517067">
    <property type="component" value="Unassembled WGS sequence"/>
</dbReference>
<evidence type="ECO:0000313" key="20">
    <source>
        <dbReference type="Proteomes" id="UP000255153"/>
    </source>
</evidence>
<dbReference type="EMBL" id="CP024978">
    <property type="protein sequence ID" value="ATZ31664.1"/>
    <property type="molecule type" value="Genomic_DNA"/>
</dbReference>
<dbReference type="GeneID" id="89518516"/>
<reference evidence="2 21" key="4">
    <citation type="submission" date="2018-08" db="EMBL/GenBank/DDBJ databases">
        <title>Complete genome sequencing and genomic characterization of five Escherichia coli strains co-producing MCR-1 and ESBLs from different origins in China.</title>
        <authorList>
            <person name="Bai L."/>
        </authorList>
    </citation>
    <scope>NUCLEOTIDE SEQUENCE [LARGE SCALE GENOMIC DNA]</scope>
    <source>
        <strain evidence="2">Cq9</strain>
        <strain evidence="21">cq9</strain>
    </source>
</reference>
<evidence type="ECO:0000313" key="10">
    <source>
        <dbReference type="EMBL" id="NAG22296.1"/>
    </source>
</evidence>
<evidence type="ECO:0000313" key="21">
    <source>
        <dbReference type="Proteomes" id="UP000256244"/>
    </source>
</evidence>
<dbReference type="Pfam" id="PF11039">
    <property type="entry name" value="DUF2824"/>
    <property type="match status" value="1"/>
</dbReference>
<dbReference type="Proteomes" id="UP000438958">
    <property type="component" value="Unassembled WGS sequence"/>
</dbReference>
<accession>A0A0B1F6U6</accession>
<dbReference type="Proteomes" id="UP000540485">
    <property type="component" value="Unassembled WGS sequence"/>
</dbReference>
<dbReference type="RefSeq" id="WP_000420674.1">
    <property type="nucleotide sequence ID" value="NZ_AP021933.1"/>
</dbReference>
<reference evidence="11 27" key="8">
    <citation type="journal article" date="2020" name="J. Appl. Microbiol.">
        <title>Genetic characterization of Shigatoxigenic and enteropathogenic Escherichia coli O80:H2 from diarrheic and septicemic calves and relatedness to human Shigatoxigenic E. coli O80:H2.</title>
        <authorList>
            <person name="Habets A."/>
            <person name="Crombe F."/>
            <person name="Nakamura K."/>
            <person name="Guerin V."/>
            <person name="De Rauw K."/>
            <person name="Pierard D."/>
            <person name="Saulmont M."/>
            <person name="Hayashi T."/>
            <person name="Mainil J.G."/>
            <person name="Thiry D."/>
        </authorList>
    </citation>
    <scope>NUCLEOTIDE SEQUENCE [LARGE SCALE GENOMIC DNA]</scope>
    <source>
        <strain evidence="12">EH3306</strain>
        <strain evidence="11 27">EH3307</strain>
    </source>
</reference>
<reference evidence="5 23" key="2">
    <citation type="submission" date="2018-04" db="EMBL/GenBank/DDBJ databases">
        <title>Large scale genomics of bovine and human commensal E. coli to reveal the emerging process of EHEC.</title>
        <authorList>
            <person name="Arimizu Y."/>
            <person name="Ogura Y."/>
        </authorList>
    </citation>
    <scope>NUCLEOTIDE SEQUENCE [LARGE SCALE GENOMIC DNA]</scope>
    <source>
        <strain evidence="5 23">ECSC038</strain>
    </source>
</reference>
<evidence type="ECO:0000313" key="2">
    <source>
        <dbReference type="EMBL" id="AXO09572.1"/>
    </source>
</evidence>
<dbReference type="EMBL" id="WXKQ01000074">
    <property type="protein sequence ID" value="NAG22296.1"/>
    <property type="molecule type" value="Genomic_DNA"/>
</dbReference>
<sequence length="153" mass="17524">MELKFIDNPVRLQAFLNEPGNTENIVEPGHTYYIKPDAVYLGIYEGLVLAGVHEVRNFWHSVVECHAVYDPGFRGEYALQGHRLFCKWLLENSPFLNSITMVPDTTKYGRAIIRLLGATRVGHLDDAYIRCGKPVGVTLYQLTRQQYKEFSEC</sequence>
<reference evidence="18 19" key="3">
    <citation type="submission" date="2018-06" db="EMBL/GenBank/DDBJ databases">
        <authorList>
            <consortium name="Pathogen Informatics"/>
            <person name="Doyle S."/>
        </authorList>
    </citation>
    <scope>NUCLEOTIDE SEQUENCE [LARGE SCALE GENOMIC DNA]</scope>
    <source>
        <strain evidence="14 19">NCTC7928</strain>
        <strain evidence="16 20">NCTC8603</strain>
        <strain evidence="15 18">NCTC9077</strain>
    </source>
</reference>
<dbReference type="Proteomes" id="UP000256244">
    <property type="component" value="Chromosome"/>
</dbReference>
<dbReference type="EMBL" id="BFIH01000025">
    <property type="protein sequence ID" value="GCO16756.1"/>
    <property type="molecule type" value="Genomic_DNA"/>
</dbReference>
<reference evidence="13 22" key="5">
    <citation type="submission" date="2018-11" db="EMBL/GenBank/DDBJ databases">
        <title>Enterobacteriaceae from Patient.</title>
        <authorList>
            <person name="Shen C."/>
            <person name="Yang Y."/>
            <person name="Tian G."/>
        </authorList>
    </citation>
    <scope>NUCLEOTIDE SEQUENCE [LARGE SCALE GENOMIC DNA]</scope>
    <source>
        <strain evidence="13 22">GBGD28</strain>
    </source>
</reference>
<evidence type="ECO:0000313" key="25">
    <source>
        <dbReference type="Proteomes" id="UP000447081"/>
    </source>
</evidence>
<evidence type="ECO:0000313" key="27">
    <source>
        <dbReference type="Proteomes" id="UP000517067"/>
    </source>
</evidence>
<dbReference type="EMBL" id="WUIG01000001">
    <property type="protein sequence ID" value="MXJ06906.1"/>
    <property type="molecule type" value="Genomic_DNA"/>
</dbReference>
<dbReference type="EMBL" id="AATJYL010000003">
    <property type="protein sequence ID" value="EFM1444282.1"/>
    <property type="molecule type" value="Genomic_DNA"/>
</dbReference>
<evidence type="ECO:0000313" key="26">
    <source>
        <dbReference type="Proteomes" id="UP000475070"/>
    </source>
</evidence>
<evidence type="ECO:0000313" key="6">
    <source>
        <dbReference type="EMBL" id="MBA1886592.1"/>
    </source>
</evidence>
<dbReference type="Proteomes" id="UP000255153">
    <property type="component" value="Unassembled WGS sequence"/>
</dbReference>
<evidence type="ECO:0000313" key="9">
    <source>
        <dbReference type="EMBL" id="MXJ06906.1"/>
    </source>
</evidence>
<dbReference type="Proteomes" id="UP000271008">
    <property type="component" value="Unassembled WGS sequence"/>
</dbReference>
<dbReference type="Proteomes" id="UP000236551">
    <property type="component" value="Chromosome"/>
</dbReference>
<evidence type="ECO:0000313" key="13">
    <source>
        <dbReference type="EMBL" id="RRD73788.1"/>
    </source>
</evidence>
<dbReference type="InterPro" id="IPR022568">
    <property type="entry name" value="DUF2824"/>
</dbReference>
<dbReference type="Proteomes" id="UP000254877">
    <property type="component" value="Unassembled WGS sequence"/>
</dbReference>
<dbReference type="EMBL" id="JABUPU010000007">
    <property type="protein sequence ID" value="NYP84966.1"/>
    <property type="molecule type" value="Genomic_DNA"/>
</dbReference>
<dbReference type="Proteomes" id="UP000300926">
    <property type="component" value="Unassembled WGS sequence"/>
</dbReference>
<evidence type="ECO:0000313" key="24">
    <source>
        <dbReference type="Proteomes" id="UP000438958"/>
    </source>
</evidence>
<evidence type="ECO:0000313" key="19">
    <source>
        <dbReference type="Proteomes" id="UP000254877"/>
    </source>
</evidence>
<gene>
    <name evidence="1" type="ORF">CV83915_01309</name>
    <name evidence="2" type="ORF">DS732_26275</name>
    <name evidence="13" type="ORF">EIA08_18550</name>
    <name evidence="5" type="ORF">ExPECSC038_00862</name>
    <name evidence="12" type="ORF">G4A38_07515</name>
    <name evidence="11" type="ORF">G4A47_06915</name>
    <name evidence="8" type="ORF">GKF66_24000</name>
    <name evidence="9" type="ORF">GRW24_00075</name>
    <name evidence="10" type="ORF">GUC01_25430</name>
    <name evidence="3" type="ORF">HEP34_000558</name>
    <name evidence="6" type="ORF">HLX92_10460</name>
    <name evidence="14" type="ORF">NCTC7928_04778</name>
    <name evidence="16" type="ORF">NCTC8603_03641</name>
    <name evidence="15" type="ORF">NCTC9077_04944</name>
    <name evidence="4" type="ORF">P6223_001932</name>
    <name evidence="7" type="ORF">Q2V64_00395</name>
</gene>
<reference evidence="4" key="12">
    <citation type="submission" date="2024-02" db="EMBL/GenBank/DDBJ databases">
        <authorList>
            <consortium name="Clinical and Environmental Microbiology Branch: Whole genome sequencing antimicrobial resistance pathogens in the healthcare setting"/>
        </authorList>
    </citation>
    <scope>NUCLEOTIDE SEQUENCE</scope>
    <source>
        <strain evidence="4">2023CK-00345</strain>
    </source>
</reference>
<dbReference type="EMBL" id="CP031546">
    <property type="protein sequence ID" value="AXO09572.1"/>
    <property type="molecule type" value="Genomic_DNA"/>
</dbReference>
<dbReference type="EMBL" id="JABFNF010000007">
    <property type="protein sequence ID" value="MBA1886592.1"/>
    <property type="molecule type" value="Genomic_DNA"/>
</dbReference>
<reference evidence="9 25" key="7">
    <citation type="submission" date="2019-12" db="EMBL/GenBank/DDBJ databases">
        <title>Enteriobacteria Tanzani isolates_10434.</title>
        <authorList>
            <person name="Subbiah M."/>
            <person name="Call D."/>
        </authorList>
    </citation>
    <scope>NUCLEOTIDE SEQUENCE [LARGE SCALE GENOMIC DNA]</scope>
    <source>
        <strain evidence="9 25">10434wG3</strain>
    </source>
</reference>
<evidence type="ECO:0000313" key="4">
    <source>
        <dbReference type="EMBL" id="EMM0025397.1"/>
    </source>
</evidence>
<dbReference type="Proteomes" id="UP000447081">
    <property type="component" value="Unassembled WGS sequence"/>
</dbReference>
<evidence type="ECO:0000313" key="18">
    <source>
        <dbReference type="Proteomes" id="UP000254495"/>
    </source>
</evidence>
<evidence type="ECO:0000313" key="5">
    <source>
        <dbReference type="EMBL" id="GCO16756.1"/>
    </source>
</evidence>
<evidence type="ECO:0000313" key="23">
    <source>
        <dbReference type="Proteomes" id="UP000300926"/>
    </source>
</evidence>
<dbReference type="Proteomes" id="UP000523197">
    <property type="component" value="Unassembled WGS sequence"/>
</dbReference>
<name>A0A0B1F6U6_ECOLX</name>
<evidence type="ECO:0000313" key="16">
    <source>
        <dbReference type="EMBL" id="STK89149.1"/>
    </source>
</evidence>
<evidence type="ECO:0000313" key="29">
    <source>
        <dbReference type="Proteomes" id="UP000523197"/>
    </source>
</evidence>
<evidence type="ECO:0000313" key="11">
    <source>
        <dbReference type="EMBL" id="NYP84966.1"/>
    </source>
</evidence>
<dbReference type="EMBL" id="ABLFQU030000016">
    <property type="protein sequence ID" value="EMM0025397.1"/>
    <property type="molecule type" value="Genomic_DNA"/>
</dbReference>
<dbReference type="EMBL" id="UGEE01000003">
    <property type="protein sequence ID" value="STK89149.1"/>
    <property type="molecule type" value="Genomic_DNA"/>
</dbReference>
<evidence type="ECO:0000313" key="14">
    <source>
        <dbReference type="EMBL" id="STF44056.1"/>
    </source>
</evidence>
<dbReference type="Proteomes" id="UP000254495">
    <property type="component" value="Unassembled WGS sequence"/>
</dbReference>
<dbReference type="Proteomes" id="UP001174465">
    <property type="component" value="Unassembled WGS sequence"/>
</dbReference>
<evidence type="ECO:0000313" key="12">
    <source>
        <dbReference type="EMBL" id="NYQ38462.1"/>
    </source>
</evidence>
<dbReference type="Proteomes" id="UP000519182">
    <property type="component" value="Unassembled WGS sequence"/>
</dbReference>
<dbReference type="EMBL" id="JAUKZB010000001">
    <property type="protein sequence ID" value="MDO2728249.1"/>
    <property type="molecule type" value="Genomic_DNA"/>
</dbReference>
<evidence type="ECO:0000313" key="28">
    <source>
        <dbReference type="Proteomes" id="UP000519182"/>
    </source>
</evidence>
<dbReference type="Proteomes" id="UP000475070">
    <property type="component" value="Unassembled WGS sequence"/>
</dbReference>
<organism evidence="5 23">
    <name type="scientific">Escherichia coli</name>
    <dbReference type="NCBI Taxonomy" id="562"/>
    <lineage>
        <taxon>Bacteria</taxon>
        <taxon>Pseudomonadati</taxon>
        <taxon>Pseudomonadota</taxon>
        <taxon>Gammaproteobacteria</taxon>
        <taxon>Enterobacterales</taxon>
        <taxon>Enterobacteriaceae</taxon>
        <taxon>Escherichia</taxon>
    </lineage>
</organism>
<reference evidence="24 26" key="6">
    <citation type="journal article" date="2019" name="Nat. Med.">
        <title>A library of human gut bacterial isolates paired with longitudinal multiomics data enables mechanistic microbiome research.</title>
        <authorList>
            <person name="Poyet M."/>
            <person name="Groussin M."/>
            <person name="Gibbons S.M."/>
            <person name="Avila-Pacheco J."/>
            <person name="Jiang X."/>
            <person name="Kearney S.M."/>
            <person name="Perrotta A.R."/>
            <person name="Berdy B."/>
            <person name="Zhao S."/>
            <person name="Lieberman T.D."/>
            <person name="Swanson P.K."/>
            <person name="Smith M."/>
            <person name="Roesemann S."/>
            <person name="Alexander J.E."/>
            <person name="Rich S.A."/>
            <person name="Livny J."/>
            <person name="Vlamakis H."/>
            <person name="Clish C."/>
            <person name="Bullock K."/>
            <person name="Deik A."/>
            <person name="Scott J."/>
            <person name="Pierce K.A."/>
            <person name="Xavier R.J."/>
            <person name="Alm E.J."/>
        </authorList>
    </citation>
    <scope>NUCLEOTIDE SEQUENCE [LARGE SCALE GENOMIC DNA]</scope>
    <source>
        <strain evidence="10 26">BIOML-A112</strain>
        <strain evidence="8 24">BIOML-A382</strain>
    </source>
</reference>
<evidence type="ECO:0000313" key="7">
    <source>
        <dbReference type="EMBL" id="MDO2728249.1"/>
    </source>
</evidence>
<dbReference type="EMBL" id="UGAB01000002">
    <property type="protein sequence ID" value="STF44056.1"/>
    <property type="molecule type" value="Genomic_DNA"/>
</dbReference>
<evidence type="ECO:0000313" key="15">
    <source>
        <dbReference type="EMBL" id="STJ13165.1"/>
    </source>
</evidence>
<evidence type="ECO:0000313" key="3">
    <source>
        <dbReference type="EMBL" id="EFM1444282.1"/>
    </source>
</evidence>
<evidence type="ECO:0000313" key="22">
    <source>
        <dbReference type="Proteomes" id="UP000271008"/>
    </source>
</evidence>
<evidence type="ECO:0000313" key="17">
    <source>
        <dbReference type="Proteomes" id="UP000236551"/>
    </source>
</evidence>
<reference evidence="6 29" key="10">
    <citation type="submission" date="2020-05" db="EMBL/GenBank/DDBJ databases">
        <title>Epidemiological investigations into extended-spectrum beta-lactam resistant Escherichia coli ST457 carried by Australian Silver gulls identified clonal lineages that cause ExPEC disease.</title>
        <authorList>
            <person name="Nesporova K."/>
            <person name="Wyrsch E.R."/>
            <person name="Valcek A."/>
            <person name="Bitar I."/>
            <person name="Chaw K."/>
            <person name="Harris P."/>
            <person name="Hrabak J."/>
            <person name="Djordjevic S.P."/>
            <person name="Dolejska M."/>
        </authorList>
    </citation>
    <scope>NUCLEOTIDE SEQUENCE [LARGE SCALE GENOMIC DNA]</scope>
    <source>
        <strain evidence="6 29">CE1966</strain>
    </source>
</reference>
<protein>
    <submittedName>
        <fullName evidence="2">DUF2824 family protein</fullName>
    </submittedName>
    <submittedName>
        <fullName evidence="14 16">Prophage protein</fullName>
    </submittedName>
</protein>